<dbReference type="AlphaFoldDB" id="A0A5B7JLN6"/>
<keyword evidence="2" id="KW-1185">Reference proteome</keyword>
<evidence type="ECO:0000313" key="2">
    <source>
        <dbReference type="Proteomes" id="UP000324222"/>
    </source>
</evidence>
<comment type="caution">
    <text evidence="1">The sequence shown here is derived from an EMBL/GenBank/DDBJ whole genome shotgun (WGS) entry which is preliminary data.</text>
</comment>
<gene>
    <name evidence="1" type="ORF">E2C01_092954</name>
</gene>
<sequence length="107" mass="11678">MTITVNVEPGLPVVLHGVGSGRGKAGEWREKFVGGEGCAGTMKKTQEGSITLTVVVKSSEDKTPKRLGMRSVSCSRRRHRRCRSAAMQQAGMHTDRFCVGYHHQVVP</sequence>
<organism evidence="1 2">
    <name type="scientific">Portunus trituberculatus</name>
    <name type="common">Swimming crab</name>
    <name type="synonym">Neptunus trituberculatus</name>
    <dbReference type="NCBI Taxonomy" id="210409"/>
    <lineage>
        <taxon>Eukaryota</taxon>
        <taxon>Metazoa</taxon>
        <taxon>Ecdysozoa</taxon>
        <taxon>Arthropoda</taxon>
        <taxon>Crustacea</taxon>
        <taxon>Multicrustacea</taxon>
        <taxon>Malacostraca</taxon>
        <taxon>Eumalacostraca</taxon>
        <taxon>Eucarida</taxon>
        <taxon>Decapoda</taxon>
        <taxon>Pleocyemata</taxon>
        <taxon>Brachyura</taxon>
        <taxon>Eubrachyura</taxon>
        <taxon>Portunoidea</taxon>
        <taxon>Portunidae</taxon>
        <taxon>Portuninae</taxon>
        <taxon>Portunus</taxon>
    </lineage>
</organism>
<name>A0A5B7JLN6_PORTR</name>
<accession>A0A5B7JLN6</accession>
<dbReference type="Proteomes" id="UP000324222">
    <property type="component" value="Unassembled WGS sequence"/>
</dbReference>
<protein>
    <submittedName>
        <fullName evidence="1">Uncharacterized protein</fullName>
    </submittedName>
</protein>
<proteinExistence type="predicted"/>
<dbReference type="EMBL" id="VSRR010110771">
    <property type="protein sequence ID" value="MPC97630.1"/>
    <property type="molecule type" value="Genomic_DNA"/>
</dbReference>
<evidence type="ECO:0000313" key="1">
    <source>
        <dbReference type="EMBL" id="MPC97630.1"/>
    </source>
</evidence>
<reference evidence="1 2" key="1">
    <citation type="submission" date="2019-05" db="EMBL/GenBank/DDBJ databases">
        <title>Another draft genome of Portunus trituberculatus and its Hox gene families provides insights of decapod evolution.</title>
        <authorList>
            <person name="Jeong J.-H."/>
            <person name="Song I."/>
            <person name="Kim S."/>
            <person name="Choi T."/>
            <person name="Kim D."/>
            <person name="Ryu S."/>
            <person name="Kim W."/>
        </authorList>
    </citation>
    <scope>NUCLEOTIDE SEQUENCE [LARGE SCALE GENOMIC DNA]</scope>
    <source>
        <tissue evidence="1">Muscle</tissue>
    </source>
</reference>